<evidence type="ECO:0000313" key="2">
    <source>
        <dbReference type="EMBL" id="QCI13291.1"/>
    </source>
</evidence>
<gene>
    <name evidence="2" type="ORF">E6B08_18810</name>
</gene>
<dbReference type="EMBL" id="CP039371">
    <property type="protein sequence ID" value="QCI13291.1"/>
    <property type="molecule type" value="Genomic_DNA"/>
</dbReference>
<reference evidence="3" key="1">
    <citation type="submission" date="2019-04" db="EMBL/GenBank/DDBJ databases">
        <title>Genome sequence of Pseudomonas putida 1290, an auxin catabolizing strain.</title>
        <authorList>
            <person name="Laird T.S."/>
            <person name="Leveau J.H.J."/>
        </authorList>
    </citation>
    <scope>NUCLEOTIDE SEQUENCE [LARGE SCALE GENOMIC DNA]</scope>
    <source>
        <strain evidence="3">1290</strain>
    </source>
</reference>
<feature type="domain" description="Alginate lyase 2" evidence="1">
    <location>
        <begin position="3"/>
        <end position="223"/>
    </location>
</feature>
<protein>
    <submittedName>
        <fullName evidence="2">Polysaccharide lyase family 7 protein</fullName>
    </submittedName>
</protein>
<evidence type="ECO:0000313" key="3">
    <source>
        <dbReference type="Proteomes" id="UP000298551"/>
    </source>
</evidence>
<accession>A0A4D6XGL2</accession>
<organism evidence="2 3">
    <name type="scientific">Pseudomonas putida</name>
    <name type="common">Arthrobacter siderocapsulatus</name>
    <dbReference type="NCBI Taxonomy" id="303"/>
    <lineage>
        <taxon>Bacteria</taxon>
        <taxon>Pseudomonadati</taxon>
        <taxon>Pseudomonadota</taxon>
        <taxon>Gammaproteobacteria</taxon>
        <taxon>Pseudomonadales</taxon>
        <taxon>Pseudomonadaceae</taxon>
        <taxon>Pseudomonas</taxon>
    </lineage>
</organism>
<dbReference type="OrthoDB" id="5523885at2"/>
<dbReference type="SUPFAM" id="SSF49899">
    <property type="entry name" value="Concanavalin A-like lectins/glucanases"/>
    <property type="match status" value="1"/>
</dbReference>
<dbReference type="AlphaFoldDB" id="A0A4D6XGL2"/>
<evidence type="ECO:0000259" key="1">
    <source>
        <dbReference type="Pfam" id="PF08787"/>
    </source>
</evidence>
<keyword evidence="2" id="KW-0456">Lyase</keyword>
<dbReference type="Gene3D" id="2.60.120.200">
    <property type="match status" value="1"/>
</dbReference>
<dbReference type="GO" id="GO:0016829">
    <property type="term" value="F:lyase activity"/>
    <property type="evidence" value="ECO:0007669"/>
    <property type="project" value="UniProtKB-KW"/>
</dbReference>
<dbReference type="RefSeq" id="WP_136915428.1">
    <property type="nucleotide sequence ID" value="NZ_CP039371.1"/>
</dbReference>
<proteinExistence type="predicted"/>
<name>A0A4D6XGL2_PSEPU</name>
<dbReference type="Proteomes" id="UP000298551">
    <property type="component" value="Chromosome"/>
</dbReference>
<dbReference type="InterPro" id="IPR014895">
    <property type="entry name" value="Alginate_lyase_2"/>
</dbReference>
<dbReference type="Pfam" id="PF08787">
    <property type="entry name" value="Alginate_lyase2"/>
    <property type="match status" value="1"/>
</dbReference>
<dbReference type="InterPro" id="IPR013320">
    <property type="entry name" value="ConA-like_dom_sf"/>
</dbReference>
<sequence length="224" mass="23910">MAVNIDNLTITTPVPKSASNPVALEVSGAQALATLTQVVARLPDGSIRMTAPTKGASSKSTHRTRCEWKEAVYWALGSATRHRNAQAMTLEKVNLAQKVVISQLHVKDDDNPPIKVFWNKGKITVGLRAEFNQVASTSSTLLADVPLGTPFEVVIEVSGSGTCTVNASCNGRNGTAATLQLASSWATRTFNFHGGVYNQVDYTDETPADDASICVISRLELTHA</sequence>